<dbReference type="AlphaFoldDB" id="A0AAX4HDC9"/>
<dbReference type="Proteomes" id="UP001338582">
    <property type="component" value="Chromosome 5"/>
</dbReference>
<dbReference type="GeneID" id="88174961"/>
<dbReference type="RefSeq" id="XP_062878921.1">
    <property type="nucleotide sequence ID" value="XM_063022851.1"/>
</dbReference>
<reference evidence="1 2" key="1">
    <citation type="submission" date="2023-10" db="EMBL/GenBank/DDBJ databases">
        <title>Draft Genome Sequence of Candida saopaulonensis from a very Premature Infant with Sepsis.</title>
        <authorList>
            <person name="Ning Y."/>
            <person name="Dai R."/>
            <person name="Xiao M."/>
            <person name="Xu Y."/>
            <person name="Yan Q."/>
            <person name="Zhang L."/>
        </authorList>
    </citation>
    <scope>NUCLEOTIDE SEQUENCE [LARGE SCALE GENOMIC DNA]</scope>
    <source>
        <strain evidence="1 2">19XY460</strain>
    </source>
</reference>
<gene>
    <name evidence="1" type="ORF">PUMCH_003898</name>
</gene>
<proteinExistence type="predicted"/>
<sequence length="336" mass="38267">MKLALTRKLYSVITSTTLPSARLQFVPGNDVDILCHEEDCCDVGLSKKTYLAVFKEGHDHIEDLVQNYSQLCTTDELWNAYYVTIALLTTTNEHMMAWQIHREVVWALYRSEGPSFLHNEATYFMALATSRFQRINKCLVLFLWLRKLLVLGAFGEVNERTLNRVMEQVLRSMEAHFCNYAAGFMGVWLIEVARENSISLGAMLNMIKDCCMRNVADISLWTLMGTVLLGKTNVYMKRDWDRIISELSESDSIDQIPSVVASCGGDFKSSQLSDIANELLTWLLTIESPHKTPYLQLLRNGVPDSFPAQVQMKLSSSVSEPFKRTLATLQKTYKFS</sequence>
<dbReference type="EMBL" id="CP138898">
    <property type="protein sequence ID" value="WPK26540.1"/>
    <property type="molecule type" value="Genomic_DNA"/>
</dbReference>
<organism evidence="1 2">
    <name type="scientific">Australozyma saopauloensis</name>
    <dbReference type="NCBI Taxonomy" id="291208"/>
    <lineage>
        <taxon>Eukaryota</taxon>
        <taxon>Fungi</taxon>
        <taxon>Dikarya</taxon>
        <taxon>Ascomycota</taxon>
        <taxon>Saccharomycotina</taxon>
        <taxon>Pichiomycetes</taxon>
        <taxon>Metschnikowiaceae</taxon>
        <taxon>Australozyma</taxon>
    </lineage>
</organism>
<evidence type="ECO:0000313" key="2">
    <source>
        <dbReference type="Proteomes" id="UP001338582"/>
    </source>
</evidence>
<dbReference type="KEGG" id="asau:88174961"/>
<evidence type="ECO:0000313" key="1">
    <source>
        <dbReference type="EMBL" id="WPK26540.1"/>
    </source>
</evidence>
<accession>A0AAX4HDC9</accession>
<keyword evidence="2" id="KW-1185">Reference proteome</keyword>
<name>A0AAX4HDC9_9ASCO</name>
<protein>
    <submittedName>
        <fullName evidence="1">Uncharacterized protein</fullName>
    </submittedName>
</protein>